<evidence type="ECO:0000256" key="1">
    <source>
        <dbReference type="ARBA" id="ARBA00004496"/>
    </source>
</evidence>
<keyword evidence="3" id="KW-0963">Cytoplasm</keyword>
<dbReference type="GO" id="GO:0005737">
    <property type="term" value="C:cytoplasm"/>
    <property type="evidence" value="ECO:0007669"/>
    <property type="project" value="UniProtKB-SubCell"/>
</dbReference>
<dbReference type="PANTHER" id="PTHR11783">
    <property type="entry name" value="SULFOTRANSFERASE SULT"/>
    <property type="match status" value="1"/>
</dbReference>
<evidence type="ECO:0000256" key="5">
    <source>
        <dbReference type="RuleBase" id="RU361155"/>
    </source>
</evidence>
<accession>V8PHI3</accession>
<feature type="non-terminal residue" evidence="7">
    <location>
        <position position="1"/>
    </location>
</feature>
<sequence length="536" mass="62369">MFKEYFQYKGISFPQVIYAEPVLQMVEKDFQVRDDDIFNVTYQKSGTVWMLEILSLIRNNGDPTWCQTTPNWDRGPWFETVIGYRTALTNKSPRIISSHLPAHLFAKSFFKSKAKIIYTVRNPKDVLVSLYHFASMFHPYKDPGTLDQFLESFLKGDVPFGSWFDHVKGWMNLKDKENFFFITYEELQEDLRGSVVRISQFLGKDLDDAAIDSVVVNASFESMKSNKMSNFSLTPKNTMAKRIVESVQYGGITFPSIVHSEESIRYAHRSFQVRDSDVFNVTYPKSGTTWMQEILTLIYSNGDPTFSQSTPCWERVPWVEHNKAMQYLENRPSPRLITSHLPATIFPEKFFTSQAKAIYTVRDPKDVCVSLYHYTKMSSFLEHREDFGEFIELFSTGKILFGTWFDHVKSWLAYKNEKKFLLLVYDELLKDLHGSVLRICEFLGKNLDSTVVDSVVENASFGVMKNNKMVNYTLVPEDVLDQKISPFLRKGVSGDWKTHFTEEQSAAFYQLYQENMNGVETKFPWDEFHVEKHQEA</sequence>
<name>V8PHI3_OPHHA</name>
<evidence type="ECO:0000313" key="7">
    <source>
        <dbReference type="EMBL" id="ETE73431.1"/>
    </source>
</evidence>
<dbReference type="Proteomes" id="UP000018936">
    <property type="component" value="Unassembled WGS sequence"/>
</dbReference>
<dbReference type="OrthoDB" id="205623at2759"/>
<evidence type="ECO:0000313" key="8">
    <source>
        <dbReference type="Proteomes" id="UP000018936"/>
    </source>
</evidence>
<feature type="domain" description="Sulfotransferase" evidence="6">
    <location>
        <begin position="275"/>
        <end position="518"/>
    </location>
</feature>
<keyword evidence="4 5" id="KW-0808">Transferase</keyword>
<proteinExistence type="inferred from homology"/>
<dbReference type="FunFam" id="3.40.50.300:FF:000433">
    <property type="entry name" value="Estrogen sulfotransferase"/>
    <property type="match status" value="2"/>
</dbReference>
<protein>
    <recommendedName>
        <fullName evidence="5">Sulfotransferase</fullName>
        <ecNumber evidence="5">2.8.2.-</ecNumber>
    </recommendedName>
</protein>
<comment type="similarity">
    <text evidence="2 5">Belongs to the sulfotransferase 1 family.</text>
</comment>
<evidence type="ECO:0000256" key="2">
    <source>
        <dbReference type="ARBA" id="ARBA00005771"/>
    </source>
</evidence>
<dbReference type="InterPro" id="IPR027417">
    <property type="entry name" value="P-loop_NTPase"/>
</dbReference>
<gene>
    <name evidence="7" type="primary">Sult2b1</name>
    <name evidence="7" type="ORF">L345_00726</name>
</gene>
<dbReference type="GO" id="GO:0008146">
    <property type="term" value="F:sulfotransferase activity"/>
    <property type="evidence" value="ECO:0007669"/>
    <property type="project" value="InterPro"/>
</dbReference>
<comment type="caution">
    <text evidence="7">The sequence shown here is derived from an EMBL/GenBank/DDBJ whole genome shotgun (WGS) entry which is preliminary data.</text>
</comment>
<organism evidence="7 8">
    <name type="scientific">Ophiophagus hannah</name>
    <name type="common">King cobra</name>
    <name type="synonym">Naja hannah</name>
    <dbReference type="NCBI Taxonomy" id="8665"/>
    <lineage>
        <taxon>Eukaryota</taxon>
        <taxon>Metazoa</taxon>
        <taxon>Chordata</taxon>
        <taxon>Craniata</taxon>
        <taxon>Vertebrata</taxon>
        <taxon>Euteleostomi</taxon>
        <taxon>Lepidosauria</taxon>
        <taxon>Squamata</taxon>
        <taxon>Bifurcata</taxon>
        <taxon>Unidentata</taxon>
        <taxon>Episquamata</taxon>
        <taxon>Toxicofera</taxon>
        <taxon>Serpentes</taxon>
        <taxon>Colubroidea</taxon>
        <taxon>Elapidae</taxon>
        <taxon>Elapinae</taxon>
        <taxon>Ophiophagus</taxon>
    </lineage>
</organism>
<dbReference type="AlphaFoldDB" id="V8PHI3"/>
<feature type="domain" description="Sulfotransferase" evidence="6">
    <location>
        <begin position="34"/>
        <end position="238"/>
    </location>
</feature>
<dbReference type="Pfam" id="PF00685">
    <property type="entry name" value="Sulfotransfer_1"/>
    <property type="match status" value="2"/>
</dbReference>
<dbReference type="EMBL" id="AZIM01000092">
    <property type="protein sequence ID" value="ETE73431.1"/>
    <property type="molecule type" value="Genomic_DNA"/>
</dbReference>
<dbReference type="SUPFAM" id="SSF52540">
    <property type="entry name" value="P-loop containing nucleoside triphosphate hydrolases"/>
    <property type="match status" value="2"/>
</dbReference>
<dbReference type="InterPro" id="IPR000863">
    <property type="entry name" value="Sulfotransferase_dom"/>
</dbReference>
<dbReference type="Gene3D" id="3.40.50.300">
    <property type="entry name" value="P-loop containing nucleotide triphosphate hydrolases"/>
    <property type="match status" value="2"/>
</dbReference>
<reference evidence="7 8" key="1">
    <citation type="journal article" date="2013" name="Proc. Natl. Acad. Sci. U.S.A.">
        <title>The king cobra genome reveals dynamic gene evolution and adaptation in the snake venom system.</title>
        <authorList>
            <person name="Vonk F.J."/>
            <person name="Casewell N.R."/>
            <person name="Henkel C.V."/>
            <person name="Heimberg A.M."/>
            <person name="Jansen H.J."/>
            <person name="McCleary R.J."/>
            <person name="Kerkkamp H.M."/>
            <person name="Vos R.A."/>
            <person name="Guerreiro I."/>
            <person name="Calvete J.J."/>
            <person name="Wuster W."/>
            <person name="Woods A.E."/>
            <person name="Logan J.M."/>
            <person name="Harrison R.A."/>
            <person name="Castoe T.A."/>
            <person name="de Koning A.P."/>
            <person name="Pollock D.D."/>
            <person name="Yandell M."/>
            <person name="Calderon D."/>
            <person name="Renjifo C."/>
            <person name="Currier R.B."/>
            <person name="Salgado D."/>
            <person name="Pla D."/>
            <person name="Sanz L."/>
            <person name="Hyder A.S."/>
            <person name="Ribeiro J.M."/>
            <person name="Arntzen J.W."/>
            <person name="van den Thillart G.E."/>
            <person name="Boetzer M."/>
            <person name="Pirovano W."/>
            <person name="Dirks R.P."/>
            <person name="Spaink H.P."/>
            <person name="Duboule D."/>
            <person name="McGlinn E."/>
            <person name="Kini R.M."/>
            <person name="Richardson M.K."/>
        </authorList>
    </citation>
    <scope>NUCLEOTIDE SEQUENCE</scope>
    <source>
        <tissue evidence="7">Blood</tissue>
    </source>
</reference>
<evidence type="ECO:0000256" key="4">
    <source>
        <dbReference type="ARBA" id="ARBA00022679"/>
    </source>
</evidence>
<dbReference type="EC" id="2.8.2.-" evidence="5"/>
<evidence type="ECO:0000256" key="3">
    <source>
        <dbReference type="ARBA" id="ARBA00022490"/>
    </source>
</evidence>
<comment type="subcellular location">
    <subcellularLocation>
        <location evidence="1">Cytoplasm</location>
    </subcellularLocation>
</comment>
<evidence type="ECO:0000259" key="6">
    <source>
        <dbReference type="Pfam" id="PF00685"/>
    </source>
</evidence>
<keyword evidence="8" id="KW-1185">Reference proteome</keyword>